<comment type="function">
    <text evidence="8">This protein is part of the stalk that links CF(0) to CF(1). It either transmits conformational changes from CF(0) to CF(1) or is implicated in proton conduction.</text>
</comment>
<reference evidence="10" key="1">
    <citation type="submission" date="2016-10" db="EMBL/GenBank/DDBJ databases">
        <authorList>
            <person name="Varghese N."/>
            <person name="Submissions S."/>
        </authorList>
    </citation>
    <scope>NUCLEOTIDE SEQUENCE [LARGE SCALE GENOMIC DNA]</scope>
    <source>
        <strain evidence="10">DSM 22017</strain>
    </source>
</reference>
<keyword evidence="10" id="KW-1185">Reference proteome</keyword>
<accession>A0A1H4VBF5</accession>
<keyword evidence="4 8" id="KW-0406">Ion transport</keyword>
<dbReference type="GO" id="GO:0045259">
    <property type="term" value="C:proton-transporting ATP synthase complex"/>
    <property type="evidence" value="ECO:0007669"/>
    <property type="project" value="UniProtKB-KW"/>
</dbReference>
<dbReference type="Pfam" id="PF00213">
    <property type="entry name" value="OSCP"/>
    <property type="match status" value="1"/>
</dbReference>
<evidence type="ECO:0000256" key="4">
    <source>
        <dbReference type="ARBA" id="ARBA00023065"/>
    </source>
</evidence>
<dbReference type="NCBIfam" id="NF009967">
    <property type="entry name" value="PRK13430.1"/>
    <property type="match status" value="1"/>
</dbReference>
<dbReference type="EMBL" id="FNRT01000002">
    <property type="protein sequence ID" value="SEC78399.1"/>
    <property type="molecule type" value="Genomic_DNA"/>
</dbReference>
<dbReference type="AlphaFoldDB" id="A0A1H4VBF5"/>
<comment type="subcellular location">
    <subcellularLocation>
        <location evidence="8">Cell membrane</location>
        <topology evidence="8">Peripheral membrane protein</topology>
    </subcellularLocation>
    <subcellularLocation>
        <location evidence="1">Membrane</location>
    </subcellularLocation>
</comment>
<evidence type="ECO:0000313" key="10">
    <source>
        <dbReference type="Proteomes" id="UP000198742"/>
    </source>
</evidence>
<evidence type="ECO:0000256" key="3">
    <source>
        <dbReference type="ARBA" id="ARBA00022781"/>
    </source>
</evidence>
<dbReference type="OrthoDB" id="5242917at2"/>
<keyword evidence="6 8" id="KW-0139">CF(1)</keyword>
<dbReference type="PRINTS" id="PR00125">
    <property type="entry name" value="ATPASEDELTA"/>
</dbReference>
<protein>
    <recommendedName>
        <fullName evidence="8">ATP synthase subunit delta</fullName>
    </recommendedName>
    <alternativeName>
        <fullName evidence="8">ATP synthase F(1) sector subunit delta</fullName>
    </alternativeName>
    <alternativeName>
        <fullName evidence="8">F-type ATPase subunit delta</fullName>
        <shortName evidence="8">F-ATPase subunit delta</shortName>
    </alternativeName>
</protein>
<proteinExistence type="inferred from homology"/>
<evidence type="ECO:0000256" key="7">
    <source>
        <dbReference type="ARBA" id="ARBA00023310"/>
    </source>
</evidence>
<dbReference type="InterPro" id="IPR000711">
    <property type="entry name" value="ATPase_OSCP/dsu"/>
</dbReference>
<dbReference type="InterPro" id="IPR020781">
    <property type="entry name" value="ATPase_OSCP/d_CS"/>
</dbReference>
<dbReference type="GO" id="GO:0046933">
    <property type="term" value="F:proton-transporting ATP synthase activity, rotational mechanism"/>
    <property type="evidence" value="ECO:0007669"/>
    <property type="project" value="UniProtKB-UniRule"/>
</dbReference>
<dbReference type="GO" id="GO:0005886">
    <property type="term" value="C:plasma membrane"/>
    <property type="evidence" value="ECO:0007669"/>
    <property type="project" value="UniProtKB-SubCell"/>
</dbReference>
<evidence type="ECO:0000256" key="6">
    <source>
        <dbReference type="ARBA" id="ARBA00023196"/>
    </source>
</evidence>
<comment type="similarity">
    <text evidence="8">Belongs to the ATPase delta chain family.</text>
</comment>
<keyword evidence="3 8" id="KW-0375">Hydrogen ion transport</keyword>
<dbReference type="HAMAP" id="MF_01416">
    <property type="entry name" value="ATP_synth_delta_bact"/>
    <property type="match status" value="1"/>
</dbReference>
<dbReference type="PROSITE" id="PS00389">
    <property type="entry name" value="ATPASE_DELTA"/>
    <property type="match status" value="1"/>
</dbReference>
<evidence type="ECO:0000256" key="8">
    <source>
        <dbReference type="HAMAP-Rule" id="MF_01416"/>
    </source>
</evidence>
<keyword evidence="8" id="KW-1003">Cell membrane</keyword>
<keyword evidence="7 8" id="KW-0066">ATP synthesis</keyword>
<evidence type="ECO:0000256" key="5">
    <source>
        <dbReference type="ARBA" id="ARBA00023136"/>
    </source>
</evidence>
<keyword evidence="5 8" id="KW-0472">Membrane</keyword>
<evidence type="ECO:0000313" key="9">
    <source>
        <dbReference type="EMBL" id="SEC78399.1"/>
    </source>
</evidence>
<gene>
    <name evidence="8" type="primary">atpH</name>
    <name evidence="9" type="ORF">SAMN04489844_2981</name>
</gene>
<dbReference type="RefSeq" id="WP_090969797.1">
    <property type="nucleotide sequence ID" value="NZ_FNRT01000002.1"/>
</dbReference>
<dbReference type="STRING" id="402596.SAMN04489844_2981"/>
<keyword evidence="2 8" id="KW-0813">Transport</keyword>
<dbReference type="PANTHER" id="PTHR11910">
    <property type="entry name" value="ATP SYNTHASE DELTA CHAIN"/>
    <property type="match status" value="1"/>
</dbReference>
<evidence type="ECO:0000256" key="1">
    <source>
        <dbReference type="ARBA" id="ARBA00004370"/>
    </source>
</evidence>
<name>A0A1H4VBF5_9ACTN</name>
<sequence length="264" mass="27199">MMRGASADAYAAAAAVLPGTGDLGKVAQDLFGTADLLRAEPALRRVATDVSIPGEAKAELLRGVLAGKVSTEALEVVTAAVSQRWTSGRDLGDALEQLGVVAAVRSTGDDAGRLEDELFEVAQLVQANPELRDAFSDPARTRADKSGLVDSLFGGKALPATVSLVQQSLSGSHRTVGVAIAAYQRIAAEVRGQGVATVHVARPLADADRERLAASLSSTYGRAIHLNVVVDPAVIGGIRVEIGDDVIDGTVSSRLDDAGRKLAG</sequence>
<evidence type="ECO:0000256" key="2">
    <source>
        <dbReference type="ARBA" id="ARBA00022448"/>
    </source>
</evidence>
<comment type="function">
    <text evidence="8">F(1)F(0) ATP synthase produces ATP from ADP in the presence of a proton or sodium gradient. F-type ATPases consist of two structural domains, F(1) containing the extramembraneous catalytic core and F(0) containing the membrane proton channel, linked together by a central stalk and a peripheral stalk. During catalysis, ATP synthesis in the catalytic domain of F(1) is coupled via a rotary mechanism of the central stalk subunits to proton translocation.</text>
</comment>
<dbReference type="Proteomes" id="UP000198742">
    <property type="component" value="Unassembled WGS sequence"/>
</dbReference>
<organism evidence="9 10">
    <name type="scientific">Nocardioides exalbidus</name>
    <dbReference type="NCBI Taxonomy" id="402596"/>
    <lineage>
        <taxon>Bacteria</taxon>
        <taxon>Bacillati</taxon>
        <taxon>Actinomycetota</taxon>
        <taxon>Actinomycetes</taxon>
        <taxon>Propionibacteriales</taxon>
        <taxon>Nocardioidaceae</taxon>
        <taxon>Nocardioides</taxon>
    </lineage>
</organism>